<sequence length="393" mass="42375">MTRLQNVDALRGFALLGILAVNIGSFADPYFASGMKNPHYLGVLDYVLRFMEALLFETKFYLLFSFLFGYSFTLQMTAAERAGAAFRPRMLRRAAGLLMLGVLHGFFLFYGDILHLYGYLSLVLIAWKGSQRQAVRCALALLVFAALVFVGLGVWLLLAGLDGAPDTAPVLAKLAAYHGSAHATQAHIAGEFPATVGLLLIGQAPSALAMFLLGLAAGRSQLLAHVGTFRHQLPRVLKVGLPVGLSGALLYAAASEFPPGGALVMFAQAAGYLTAPFMTSSYVAALLLLFESRVGPRLLAALAPMGKIALSNYLVQSAAMALLFTGYGLRLCGELPPVAIFALVLAIYLTQMALSAWWLKRHTYGPAEWLLRGLTNWNFVRAKKQIQADGRTT</sequence>
<feature type="transmembrane region" description="Helical" evidence="1">
    <location>
        <begin position="266"/>
        <end position="290"/>
    </location>
</feature>
<proteinExistence type="predicted"/>
<dbReference type="Proteomes" id="UP000472320">
    <property type="component" value="Unassembled WGS sequence"/>
</dbReference>
<reference evidence="3 4" key="1">
    <citation type="submission" date="2019-11" db="EMBL/GenBank/DDBJ databases">
        <title>Type strains purchased from KCTC, JCM and DSMZ.</title>
        <authorList>
            <person name="Lu H."/>
        </authorList>
    </citation>
    <scope>NUCLEOTIDE SEQUENCE [LARGE SCALE GENOMIC DNA]</scope>
    <source>
        <strain evidence="3 4">JCM 31587</strain>
    </source>
</reference>
<protein>
    <submittedName>
        <fullName evidence="3">DUF418 domain-containing protein</fullName>
    </submittedName>
</protein>
<accession>A0A6L6QF02</accession>
<dbReference type="PANTHER" id="PTHR30590:SF2">
    <property type="entry name" value="INNER MEMBRANE PROTEIN"/>
    <property type="match status" value="1"/>
</dbReference>
<feature type="transmembrane region" description="Helical" evidence="1">
    <location>
        <begin position="236"/>
        <end position="254"/>
    </location>
</feature>
<dbReference type="EMBL" id="WNKX01000006">
    <property type="protein sequence ID" value="MTW10835.1"/>
    <property type="molecule type" value="Genomic_DNA"/>
</dbReference>
<dbReference type="Pfam" id="PF04235">
    <property type="entry name" value="DUF418"/>
    <property type="match status" value="1"/>
</dbReference>
<dbReference type="RefSeq" id="WP_155453780.1">
    <property type="nucleotide sequence ID" value="NZ_WNKX01000006.1"/>
</dbReference>
<name>A0A6L6QF02_9BURK</name>
<evidence type="ECO:0000259" key="2">
    <source>
        <dbReference type="Pfam" id="PF04235"/>
    </source>
</evidence>
<dbReference type="InterPro" id="IPR052529">
    <property type="entry name" value="Bact_Transport_Assoc"/>
</dbReference>
<dbReference type="AlphaFoldDB" id="A0A6L6QF02"/>
<feature type="domain" description="DUF418" evidence="2">
    <location>
        <begin position="217"/>
        <end position="377"/>
    </location>
</feature>
<dbReference type="InterPro" id="IPR007349">
    <property type="entry name" value="DUF418"/>
</dbReference>
<feature type="transmembrane region" description="Helical" evidence="1">
    <location>
        <begin position="335"/>
        <end position="359"/>
    </location>
</feature>
<keyword evidence="4" id="KW-1185">Reference proteome</keyword>
<feature type="transmembrane region" description="Helical" evidence="1">
    <location>
        <begin position="113"/>
        <end position="130"/>
    </location>
</feature>
<organism evidence="3 4">
    <name type="scientific">Massilia eburnea</name>
    <dbReference type="NCBI Taxonomy" id="1776165"/>
    <lineage>
        <taxon>Bacteria</taxon>
        <taxon>Pseudomonadati</taxon>
        <taxon>Pseudomonadota</taxon>
        <taxon>Betaproteobacteria</taxon>
        <taxon>Burkholderiales</taxon>
        <taxon>Oxalobacteraceae</taxon>
        <taxon>Telluria group</taxon>
        <taxon>Massilia</taxon>
    </lineage>
</organism>
<evidence type="ECO:0000313" key="4">
    <source>
        <dbReference type="Proteomes" id="UP000472320"/>
    </source>
</evidence>
<dbReference type="OrthoDB" id="9807744at2"/>
<feature type="transmembrane region" description="Helical" evidence="1">
    <location>
        <begin position="90"/>
        <end position="107"/>
    </location>
</feature>
<keyword evidence="1" id="KW-0472">Membrane</keyword>
<dbReference type="PANTHER" id="PTHR30590">
    <property type="entry name" value="INNER MEMBRANE PROTEIN"/>
    <property type="match status" value="1"/>
</dbReference>
<keyword evidence="1" id="KW-0812">Transmembrane</keyword>
<gene>
    <name evidence="3" type="ORF">GM658_09480</name>
</gene>
<evidence type="ECO:0000313" key="3">
    <source>
        <dbReference type="EMBL" id="MTW10835.1"/>
    </source>
</evidence>
<feature type="transmembrane region" description="Helical" evidence="1">
    <location>
        <begin position="137"/>
        <end position="158"/>
    </location>
</feature>
<feature type="transmembrane region" description="Helical" evidence="1">
    <location>
        <begin position="12"/>
        <end position="32"/>
    </location>
</feature>
<comment type="caution">
    <text evidence="3">The sequence shown here is derived from an EMBL/GenBank/DDBJ whole genome shotgun (WGS) entry which is preliminary data.</text>
</comment>
<keyword evidence="1" id="KW-1133">Transmembrane helix</keyword>
<evidence type="ECO:0000256" key="1">
    <source>
        <dbReference type="SAM" id="Phobius"/>
    </source>
</evidence>
<feature type="transmembrane region" description="Helical" evidence="1">
    <location>
        <begin position="194"/>
        <end position="215"/>
    </location>
</feature>
<feature type="transmembrane region" description="Helical" evidence="1">
    <location>
        <begin position="310"/>
        <end position="329"/>
    </location>
</feature>